<protein>
    <submittedName>
        <fullName evidence="1">Uncharacterized protein</fullName>
    </submittedName>
</protein>
<proteinExistence type="predicted"/>
<keyword evidence="2" id="KW-1185">Reference proteome</keyword>
<comment type="caution">
    <text evidence="1">The sequence shown here is derived from an EMBL/GenBank/DDBJ whole genome shotgun (WGS) entry which is preliminary data.</text>
</comment>
<evidence type="ECO:0000313" key="1">
    <source>
        <dbReference type="EMBL" id="GKV03299.1"/>
    </source>
</evidence>
<organism evidence="1 2">
    <name type="scientific">Rubroshorea leprosula</name>
    <dbReference type="NCBI Taxonomy" id="152421"/>
    <lineage>
        <taxon>Eukaryota</taxon>
        <taxon>Viridiplantae</taxon>
        <taxon>Streptophyta</taxon>
        <taxon>Embryophyta</taxon>
        <taxon>Tracheophyta</taxon>
        <taxon>Spermatophyta</taxon>
        <taxon>Magnoliopsida</taxon>
        <taxon>eudicotyledons</taxon>
        <taxon>Gunneridae</taxon>
        <taxon>Pentapetalae</taxon>
        <taxon>rosids</taxon>
        <taxon>malvids</taxon>
        <taxon>Malvales</taxon>
        <taxon>Dipterocarpaceae</taxon>
        <taxon>Rubroshorea</taxon>
    </lineage>
</organism>
<evidence type="ECO:0000313" key="2">
    <source>
        <dbReference type="Proteomes" id="UP001054252"/>
    </source>
</evidence>
<accession>A0AAV5ITY6</accession>
<gene>
    <name evidence="1" type="ORF">SLEP1_g15626</name>
</gene>
<sequence>MASSSSSSRPPPLPLGATQLLDAASSGELVPLKRTKMVQPPFIWQLRKEVLTSASILRRAGKIKLDIDLTNEKSALTIVNQKVVVHGNEIYLLPGDNSEYEAYFREGCCYDCIDRRCTHIILMDATCL</sequence>
<name>A0AAV5ITY6_9ROSI</name>
<reference evidence="1 2" key="1">
    <citation type="journal article" date="2021" name="Commun. Biol.">
        <title>The genome of Shorea leprosula (Dipterocarpaceae) highlights the ecological relevance of drought in aseasonal tropical rainforests.</title>
        <authorList>
            <person name="Ng K.K.S."/>
            <person name="Kobayashi M.J."/>
            <person name="Fawcett J.A."/>
            <person name="Hatakeyama M."/>
            <person name="Paape T."/>
            <person name="Ng C.H."/>
            <person name="Ang C.C."/>
            <person name="Tnah L.H."/>
            <person name="Lee C.T."/>
            <person name="Nishiyama T."/>
            <person name="Sese J."/>
            <person name="O'Brien M.J."/>
            <person name="Copetti D."/>
            <person name="Mohd Noor M.I."/>
            <person name="Ong R.C."/>
            <person name="Putra M."/>
            <person name="Sireger I.Z."/>
            <person name="Indrioko S."/>
            <person name="Kosugi Y."/>
            <person name="Izuno A."/>
            <person name="Isagi Y."/>
            <person name="Lee S.L."/>
            <person name="Shimizu K.K."/>
        </authorList>
    </citation>
    <scope>NUCLEOTIDE SEQUENCE [LARGE SCALE GENOMIC DNA]</scope>
    <source>
        <strain evidence="1">214</strain>
    </source>
</reference>
<dbReference type="EMBL" id="BPVZ01000020">
    <property type="protein sequence ID" value="GKV03299.1"/>
    <property type="molecule type" value="Genomic_DNA"/>
</dbReference>
<dbReference type="Proteomes" id="UP001054252">
    <property type="component" value="Unassembled WGS sequence"/>
</dbReference>
<dbReference type="AlphaFoldDB" id="A0AAV5ITY6"/>